<dbReference type="Gene3D" id="3.40.50.300">
    <property type="entry name" value="P-loop containing nucleotide triphosphate hydrolases"/>
    <property type="match status" value="2"/>
</dbReference>
<feature type="domain" description="Helicase ATP-binding" evidence="9">
    <location>
        <begin position="44"/>
        <end position="217"/>
    </location>
</feature>
<keyword evidence="2 7" id="KW-0378">Hydrolase</keyword>
<feature type="short sequence motif" description="Q motif" evidence="6">
    <location>
        <begin position="13"/>
        <end position="41"/>
    </location>
</feature>
<keyword evidence="1 7" id="KW-0547">Nucleotide-binding</keyword>
<dbReference type="PROSITE" id="PS51195">
    <property type="entry name" value="Q_MOTIF"/>
    <property type="match status" value="1"/>
</dbReference>
<keyword evidence="13" id="KW-1185">Reference proteome</keyword>
<feature type="domain" description="DEAD-box RNA helicase Q" evidence="11">
    <location>
        <begin position="13"/>
        <end position="41"/>
    </location>
</feature>
<protein>
    <submittedName>
        <fullName evidence="12">DEAD/DEAH box helicase</fullName>
        <ecNumber evidence="12">3.6.4.-</ecNumber>
    </submittedName>
</protein>
<dbReference type="InterPro" id="IPR044742">
    <property type="entry name" value="DEAD/DEAH_RhlB"/>
</dbReference>
<evidence type="ECO:0000259" key="10">
    <source>
        <dbReference type="PROSITE" id="PS51194"/>
    </source>
</evidence>
<dbReference type="PROSITE" id="PS51194">
    <property type="entry name" value="HELICASE_CTER"/>
    <property type="match status" value="1"/>
</dbReference>
<dbReference type="InterPro" id="IPR027417">
    <property type="entry name" value="P-loop_NTPase"/>
</dbReference>
<dbReference type="InterPro" id="IPR011545">
    <property type="entry name" value="DEAD/DEAH_box_helicase_dom"/>
</dbReference>
<dbReference type="InterPro" id="IPR050079">
    <property type="entry name" value="DEAD_box_RNA_helicase"/>
</dbReference>
<organism evidence="12 13">
    <name type="scientific">Pseudomonas entomophila</name>
    <dbReference type="NCBI Taxonomy" id="312306"/>
    <lineage>
        <taxon>Bacteria</taxon>
        <taxon>Pseudomonadati</taxon>
        <taxon>Pseudomonadota</taxon>
        <taxon>Gammaproteobacteria</taxon>
        <taxon>Pseudomonadales</taxon>
        <taxon>Pseudomonadaceae</taxon>
        <taxon>Pseudomonas</taxon>
    </lineage>
</organism>
<keyword evidence="4 7" id="KW-0067">ATP-binding</keyword>
<evidence type="ECO:0000256" key="5">
    <source>
        <dbReference type="ARBA" id="ARBA00038437"/>
    </source>
</evidence>
<comment type="similarity">
    <text evidence="5 7">Belongs to the DEAD box helicase family.</text>
</comment>
<evidence type="ECO:0000256" key="1">
    <source>
        <dbReference type="ARBA" id="ARBA00022741"/>
    </source>
</evidence>
<feature type="region of interest" description="Disordered" evidence="8">
    <location>
        <begin position="393"/>
        <end position="454"/>
    </location>
</feature>
<evidence type="ECO:0000256" key="2">
    <source>
        <dbReference type="ARBA" id="ARBA00022801"/>
    </source>
</evidence>
<gene>
    <name evidence="12" type="ORF">RAH46_09735</name>
</gene>
<feature type="domain" description="Helicase C-terminal" evidence="10">
    <location>
        <begin position="245"/>
        <end position="390"/>
    </location>
</feature>
<dbReference type="EMBL" id="CP132921">
    <property type="protein sequence ID" value="WMW07601.1"/>
    <property type="molecule type" value="Genomic_DNA"/>
</dbReference>
<dbReference type="CDD" id="cd00268">
    <property type="entry name" value="DEADc"/>
    <property type="match status" value="1"/>
</dbReference>
<dbReference type="Proteomes" id="UP001183127">
    <property type="component" value="Chromosome"/>
</dbReference>
<dbReference type="PROSITE" id="PS51192">
    <property type="entry name" value="HELICASE_ATP_BIND_1"/>
    <property type="match status" value="1"/>
</dbReference>
<dbReference type="InterPro" id="IPR014001">
    <property type="entry name" value="Helicase_ATP-bd"/>
</dbReference>
<dbReference type="InterPro" id="IPR000629">
    <property type="entry name" value="RNA-helicase_DEAD-box_CS"/>
</dbReference>
<feature type="compositionally biased region" description="Basic residues" evidence="8">
    <location>
        <begin position="422"/>
        <end position="433"/>
    </location>
</feature>
<dbReference type="Pfam" id="PF00271">
    <property type="entry name" value="Helicase_C"/>
    <property type="match status" value="1"/>
</dbReference>
<evidence type="ECO:0000256" key="8">
    <source>
        <dbReference type="SAM" id="MobiDB-lite"/>
    </source>
</evidence>
<evidence type="ECO:0000259" key="11">
    <source>
        <dbReference type="PROSITE" id="PS51195"/>
    </source>
</evidence>
<evidence type="ECO:0000256" key="7">
    <source>
        <dbReference type="RuleBase" id="RU000492"/>
    </source>
</evidence>
<dbReference type="GO" id="GO:0004386">
    <property type="term" value="F:helicase activity"/>
    <property type="evidence" value="ECO:0007669"/>
    <property type="project" value="UniProtKB-KW"/>
</dbReference>
<evidence type="ECO:0000256" key="4">
    <source>
        <dbReference type="ARBA" id="ARBA00022840"/>
    </source>
</evidence>
<feature type="compositionally biased region" description="Basic residues" evidence="8">
    <location>
        <begin position="395"/>
        <end position="412"/>
    </location>
</feature>
<evidence type="ECO:0000259" key="9">
    <source>
        <dbReference type="PROSITE" id="PS51192"/>
    </source>
</evidence>
<dbReference type="SUPFAM" id="SSF52540">
    <property type="entry name" value="P-loop containing nucleoside triphosphate hydrolases"/>
    <property type="match status" value="1"/>
</dbReference>
<evidence type="ECO:0000256" key="6">
    <source>
        <dbReference type="PROSITE-ProRule" id="PRU00552"/>
    </source>
</evidence>
<dbReference type="InterPro" id="IPR001650">
    <property type="entry name" value="Helicase_C-like"/>
</dbReference>
<dbReference type="Pfam" id="PF00270">
    <property type="entry name" value="DEAD"/>
    <property type="match status" value="1"/>
</dbReference>
<name>A0ABY9QU94_9PSED</name>
<sequence length="454" mass="50013">MQLEFFALARGYAVFSQFALHERLLKAVAELKFVEPTPVQAAAIPLALQGRDLRVTAQTGSGKTAAFVLPLLNRLVDLSGPRVEIRALILLPTRELAQQTLKQVQLFSQFTYIKSGLVTGGEDFKEQAAMLRKVPDVLIGTPGRLLEQLNAGNLDLSHVKVLILDEADRMLDMGFAEDMERLCKECENREQTLLFSATTGGAALRDIIGKVLKDPEHLMLNSVSQLAEGTRQQIITADHDQHKEQIVQWLLANETYQKAIIFTNTRALADRIYGHLVAKEVKAFVLHGEKDQKDRKLAIDRFKDGGSKVLVATDVAARGLDIDGLDLVINFDMPRSGDEYVHRIGRTGRAGGEGLAISLITHNDWNLMSSIERYLKQQFERRVIKEVKGTYSGPKKVKASGKAAGSKKKKVEKKTGTDKKAAAKRKPAAKPKAKAPLASADGLAPLKKRKPAAE</sequence>
<keyword evidence="3 7" id="KW-0347">Helicase</keyword>
<dbReference type="SMART" id="SM00487">
    <property type="entry name" value="DEXDc"/>
    <property type="match status" value="1"/>
</dbReference>
<reference evidence="12 13" key="1">
    <citation type="submission" date="2023-08" db="EMBL/GenBank/DDBJ databases">
        <title>Complete Genome Sequence of Pseudomonas entomophila TVIN A01.</title>
        <authorList>
            <person name="Shelke T."/>
            <person name="Mahar N.S."/>
            <person name="Gupta I."/>
            <person name="Gupta V."/>
        </authorList>
    </citation>
    <scope>NUCLEOTIDE SEQUENCE [LARGE SCALE GENOMIC DNA]</scope>
    <source>
        <strain evidence="12 13">TVIN-A01</strain>
    </source>
</reference>
<dbReference type="InterPro" id="IPR014014">
    <property type="entry name" value="RNA_helicase_DEAD_Q_motif"/>
</dbReference>
<evidence type="ECO:0000313" key="12">
    <source>
        <dbReference type="EMBL" id="WMW07601.1"/>
    </source>
</evidence>
<proteinExistence type="inferred from homology"/>
<dbReference type="PANTHER" id="PTHR47959">
    <property type="entry name" value="ATP-DEPENDENT RNA HELICASE RHLE-RELATED"/>
    <property type="match status" value="1"/>
</dbReference>
<dbReference type="EC" id="3.6.4.-" evidence="12"/>
<dbReference type="SMART" id="SM00490">
    <property type="entry name" value="HELICc"/>
    <property type="match status" value="1"/>
</dbReference>
<evidence type="ECO:0000313" key="13">
    <source>
        <dbReference type="Proteomes" id="UP001183127"/>
    </source>
</evidence>
<accession>A0ABY9QU94</accession>
<dbReference type="GO" id="GO:0016787">
    <property type="term" value="F:hydrolase activity"/>
    <property type="evidence" value="ECO:0007669"/>
    <property type="project" value="UniProtKB-KW"/>
</dbReference>
<dbReference type="CDD" id="cd18787">
    <property type="entry name" value="SF2_C_DEAD"/>
    <property type="match status" value="1"/>
</dbReference>
<dbReference type="PROSITE" id="PS00039">
    <property type="entry name" value="DEAD_ATP_HELICASE"/>
    <property type="match status" value="1"/>
</dbReference>
<dbReference type="PANTHER" id="PTHR47959:SF3">
    <property type="entry name" value="ATP-DEPENDENT RNA HELICASE SRMB"/>
    <property type="match status" value="1"/>
</dbReference>
<evidence type="ECO:0000256" key="3">
    <source>
        <dbReference type="ARBA" id="ARBA00022806"/>
    </source>
</evidence>